<comment type="caution">
    <text evidence="1">The sequence shown here is derived from an EMBL/GenBank/DDBJ whole genome shotgun (WGS) entry which is preliminary data.</text>
</comment>
<dbReference type="AlphaFoldDB" id="A0A2N7QCU7"/>
<protein>
    <submittedName>
        <fullName evidence="1">Uncharacterized protein</fullName>
    </submittedName>
</protein>
<evidence type="ECO:0000313" key="1">
    <source>
        <dbReference type="EMBL" id="PMP96356.1"/>
    </source>
</evidence>
<dbReference type="EMBL" id="PNJD01000276">
    <property type="protein sequence ID" value="PMP96356.1"/>
    <property type="molecule type" value="Genomic_DNA"/>
</dbReference>
<reference evidence="1 2" key="1">
    <citation type="submission" date="2018-01" db="EMBL/GenBank/DDBJ databases">
        <title>Metagenomic assembled genomes from two thermal pools in the Uzon Caldera, Kamchatka, Russia.</title>
        <authorList>
            <person name="Wilkins L."/>
            <person name="Ettinger C."/>
        </authorList>
    </citation>
    <scope>NUCLEOTIDE SEQUENCE [LARGE SCALE GENOMIC DNA]</scope>
    <source>
        <strain evidence="1">ARK-04</strain>
    </source>
</reference>
<organism evidence="1 2">
    <name type="scientific">Thermodesulfobacterium geofontis</name>
    <dbReference type="NCBI Taxonomy" id="1295609"/>
    <lineage>
        <taxon>Bacteria</taxon>
        <taxon>Pseudomonadati</taxon>
        <taxon>Thermodesulfobacteriota</taxon>
        <taxon>Thermodesulfobacteria</taxon>
        <taxon>Thermodesulfobacteriales</taxon>
        <taxon>Thermodesulfobacteriaceae</taxon>
        <taxon>Thermodesulfobacterium</taxon>
    </lineage>
</organism>
<proteinExistence type="predicted"/>
<evidence type="ECO:0000313" key="2">
    <source>
        <dbReference type="Proteomes" id="UP000235619"/>
    </source>
</evidence>
<gene>
    <name evidence="1" type="ORF">C0169_04585</name>
</gene>
<dbReference type="Proteomes" id="UP000235619">
    <property type="component" value="Unassembled WGS sequence"/>
</dbReference>
<sequence>MRRGIKMKKSMEFKIRDVATKEIYFLLEVKKGSVMEALRRVFPCYYDDIQKFPKDVREEILRKFLTTDMSVQELLDLINDTYNELYLF</sequence>
<accession>A0A2N7QCU7</accession>
<name>A0A2N7QCU7_9BACT</name>